<dbReference type="EMBL" id="CP021435">
    <property type="protein sequence ID" value="ATJ83288.1"/>
    <property type="molecule type" value="Genomic_DNA"/>
</dbReference>
<dbReference type="AlphaFoldDB" id="A0A291P8V4"/>
<accession>A0A291P8V4</accession>
<gene>
    <name evidence="2" type="ORF">BEI_2301</name>
</gene>
<dbReference type="Proteomes" id="UP000219993">
    <property type="component" value="Chromosome"/>
</dbReference>
<feature type="region of interest" description="Disordered" evidence="1">
    <location>
        <begin position="66"/>
        <end position="86"/>
    </location>
</feature>
<protein>
    <submittedName>
        <fullName evidence="2">Uncharacterized protein</fullName>
    </submittedName>
</protein>
<organism evidence="2 3">
    <name type="scientific">Halomonas beimenensis</name>
    <dbReference type="NCBI Taxonomy" id="475662"/>
    <lineage>
        <taxon>Bacteria</taxon>
        <taxon>Pseudomonadati</taxon>
        <taxon>Pseudomonadota</taxon>
        <taxon>Gammaproteobacteria</taxon>
        <taxon>Oceanospirillales</taxon>
        <taxon>Halomonadaceae</taxon>
        <taxon>Halomonas</taxon>
    </lineage>
</organism>
<reference evidence="2 3" key="1">
    <citation type="journal article" date="2017" name="Sci. Rep.">
        <title>Revealing the Saline Adaptation Strategies of the Halophilic Bacterium Halomonas beimenensis through High-throughput Omics and Transposon Mutagenesis Approaches.</title>
        <authorList>
            <person name="Chen Y.H."/>
            <person name="Lin S.S."/>
            <person name="Shyu Y.T."/>
        </authorList>
    </citation>
    <scope>NUCLEOTIDE SEQUENCE [LARGE SCALE GENOMIC DNA]</scope>
    <source>
        <strain evidence="2 3">NTU-111</strain>
    </source>
</reference>
<evidence type="ECO:0000313" key="3">
    <source>
        <dbReference type="Proteomes" id="UP000219993"/>
    </source>
</evidence>
<dbReference type="KEGG" id="hbe:BEI_2301"/>
<proteinExistence type="predicted"/>
<evidence type="ECO:0000313" key="2">
    <source>
        <dbReference type="EMBL" id="ATJ83288.1"/>
    </source>
</evidence>
<feature type="compositionally biased region" description="Low complexity" evidence="1">
    <location>
        <begin position="68"/>
        <end position="86"/>
    </location>
</feature>
<name>A0A291P8V4_9GAMM</name>
<evidence type="ECO:0000256" key="1">
    <source>
        <dbReference type="SAM" id="MobiDB-lite"/>
    </source>
</evidence>
<sequence>MPPAWQMDTSPATGRVAGVATLSITIEQEGLPDIPWGQRDALRSNRSLPWRRGIGIVPGVRQVLDRTPSQAPRAPAVVAPSVLPQR</sequence>
<keyword evidence="3" id="KW-1185">Reference proteome</keyword>